<dbReference type="CDD" id="cd16936">
    <property type="entry name" value="HATPase_RsbW-like"/>
    <property type="match status" value="1"/>
</dbReference>
<accession>X0SZV3</accession>
<dbReference type="InterPro" id="IPR036890">
    <property type="entry name" value="HATPase_C_sf"/>
</dbReference>
<reference evidence="2" key="1">
    <citation type="journal article" date="2014" name="Front. Microbiol.">
        <title>High frequency of phylogenetically diverse reductive dehalogenase-homologous genes in deep subseafloor sedimentary metagenomes.</title>
        <authorList>
            <person name="Kawai M."/>
            <person name="Futagami T."/>
            <person name="Toyoda A."/>
            <person name="Takaki Y."/>
            <person name="Nishi S."/>
            <person name="Hori S."/>
            <person name="Arai W."/>
            <person name="Tsubouchi T."/>
            <person name="Morono Y."/>
            <person name="Uchiyama I."/>
            <person name="Ito T."/>
            <person name="Fujiyama A."/>
            <person name="Inagaki F."/>
            <person name="Takami H."/>
        </authorList>
    </citation>
    <scope>NUCLEOTIDE SEQUENCE</scope>
    <source>
        <strain evidence="2">Expedition CK06-06</strain>
    </source>
</reference>
<dbReference type="Gene3D" id="3.30.565.10">
    <property type="entry name" value="Histidine kinase-like ATPase, C-terminal domain"/>
    <property type="match status" value="1"/>
</dbReference>
<organism evidence="2">
    <name type="scientific">marine sediment metagenome</name>
    <dbReference type="NCBI Taxonomy" id="412755"/>
    <lineage>
        <taxon>unclassified sequences</taxon>
        <taxon>metagenomes</taxon>
        <taxon>ecological metagenomes</taxon>
    </lineage>
</organism>
<name>X0SZV3_9ZZZZ</name>
<evidence type="ECO:0000313" key="2">
    <source>
        <dbReference type="EMBL" id="GAF86748.1"/>
    </source>
</evidence>
<dbReference type="AlphaFoldDB" id="X0SZV3"/>
<dbReference type="InterPro" id="IPR003594">
    <property type="entry name" value="HATPase_dom"/>
</dbReference>
<dbReference type="EMBL" id="BARS01017687">
    <property type="protein sequence ID" value="GAF86748.1"/>
    <property type="molecule type" value="Genomic_DNA"/>
</dbReference>
<gene>
    <name evidence="2" type="ORF">S01H1_28892</name>
</gene>
<proteinExistence type="predicted"/>
<sequence length="90" mass="10092">MNNAVEHSGALTVDASLTVTKKEILFSIINTGERFDISRPAEIPDIEEKWEGGFGLVLIRELVDSIQYEYTDGKNILTLGKKLPSKNKRK</sequence>
<comment type="caution">
    <text evidence="2">The sequence shown here is derived from an EMBL/GenBank/DDBJ whole genome shotgun (WGS) entry which is preliminary data.</text>
</comment>
<feature type="domain" description="Histidine kinase/HSP90-like ATPase" evidence="1">
    <location>
        <begin position="1"/>
        <end position="80"/>
    </location>
</feature>
<dbReference type="Pfam" id="PF13581">
    <property type="entry name" value="HATPase_c_2"/>
    <property type="match status" value="1"/>
</dbReference>
<evidence type="ECO:0000259" key="1">
    <source>
        <dbReference type="Pfam" id="PF13581"/>
    </source>
</evidence>
<protein>
    <recommendedName>
        <fullName evidence="1">Histidine kinase/HSP90-like ATPase domain-containing protein</fullName>
    </recommendedName>
</protein>
<dbReference type="SUPFAM" id="SSF55874">
    <property type="entry name" value="ATPase domain of HSP90 chaperone/DNA topoisomerase II/histidine kinase"/>
    <property type="match status" value="1"/>
</dbReference>